<dbReference type="AlphaFoldDB" id="A0AAV0GJ46"/>
<evidence type="ECO:0000313" key="2">
    <source>
        <dbReference type="Proteomes" id="UP001152523"/>
    </source>
</evidence>
<protein>
    <submittedName>
        <fullName evidence="1">Uncharacterized protein</fullName>
    </submittedName>
</protein>
<sequence length="126" mass="14473">MNCLTCYCAHVATHVAGFYYLFHINFSFSFLFSLPPPFSHSPFLLRSFQQPPSGLPPSPLLPSTLSSPIFLSSPNSYPQVVGQSFIPQLERDPRRRRFSSTHRTPEWWTPPSHRSLVYCPRVDGFR</sequence>
<accession>A0AAV0GJ46</accession>
<name>A0AAV0GJ46_9ASTE</name>
<organism evidence="1 2">
    <name type="scientific">Cuscuta epithymum</name>
    <dbReference type="NCBI Taxonomy" id="186058"/>
    <lineage>
        <taxon>Eukaryota</taxon>
        <taxon>Viridiplantae</taxon>
        <taxon>Streptophyta</taxon>
        <taxon>Embryophyta</taxon>
        <taxon>Tracheophyta</taxon>
        <taxon>Spermatophyta</taxon>
        <taxon>Magnoliopsida</taxon>
        <taxon>eudicotyledons</taxon>
        <taxon>Gunneridae</taxon>
        <taxon>Pentapetalae</taxon>
        <taxon>asterids</taxon>
        <taxon>lamiids</taxon>
        <taxon>Solanales</taxon>
        <taxon>Convolvulaceae</taxon>
        <taxon>Cuscuteae</taxon>
        <taxon>Cuscuta</taxon>
        <taxon>Cuscuta subgen. Cuscuta</taxon>
    </lineage>
</organism>
<keyword evidence="2" id="KW-1185">Reference proteome</keyword>
<dbReference type="Proteomes" id="UP001152523">
    <property type="component" value="Unassembled WGS sequence"/>
</dbReference>
<proteinExistence type="predicted"/>
<comment type="caution">
    <text evidence="1">The sequence shown here is derived from an EMBL/GenBank/DDBJ whole genome shotgun (WGS) entry which is preliminary data.</text>
</comment>
<dbReference type="EMBL" id="CAMAPF010001142">
    <property type="protein sequence ID" value="CAH9147969.1"/>
    <property type="molecule type" value="Genomic_DNA"/>
</dbReference>
<gene>
    <name evidence="1" type="ORF">CEPIT_LOCUS44141</name>
</gene>
<evidence type="ECO:0000313" key="1">
    <source>
        <dbReference type="EMBL" id="CAH9147969.1"/>
    </source>
</evidence>
<reference evidence="1" key="1">
    <citation type="submission" date="2022-07" db="EMBL/GenBank/DDBJ databases">
        <authorList>
            <person name="Macas J."/>
            <person name="Novak P."/>
            <person name="Neumann P."/>
        </authorList>
    </citation>
    <scope>NUCLEOTIDE SEQUENCE</scope>
</reference>